<keyword evidence="5" id="KW-0862">Zinc</keyword>
<dbReference type="GO" id="GO:0008237">
    <property type="term" value="F:metallopeptidase activity"/>
    <property type="evidence" value="ECO:0007669"/>
    <property type="project" value="UniProtKB-KW"/>
</dbReference>
<organism evidence="7">
    <name type="scientific">Veillonella parvula</name>
    <name type="common">Staphylococcus parvulus</name>
    <dbReference type="NCBI Taxonomy" id="29466"/>
    <lineage>
        <taxon>Bacteria</taxon>
        <taxon>Bacillati</taxon>
        <taxon>Bacillota</taxon>
        <taxon>Negativicutes</taxon>
        <taxon>Veillonellales</taxon>
        <taxon>Veillonellaceae</taxon>
        <taxon>Veillonella</taxon>
    </lineage>
</organism>
<accession>A0A6N2ZQS6</accession>
<dbReference type="InterPro" id="IPR025657">
    <property type="entry name" value="RadC_JAB"/>
</dbReference>
<evidence type="ECO:0000256" key="1">
    <source>
        <dbReference type="ARBA" id="ARBA00010243"/>
    </source>
</evidence>
<reference evidence="7" key="1">
    <citation type="submission" date="2019-11" db="EMBL/GenBank/DDBJ databases">
        <authorList>
            <person name="Feng L."/>
        </authorList>
    </citation>
    <scope>NUCLEOTIDE SEQUENCE</scope>
    <source>
        <strain evidence="7">VparvulaLFYP99</strain>
    </source>
</reference>
<evidence type="ECO:0000256" key="5">
    <source>
        <dbReference type="ARBA" id="ARBA00022833"/>
    </source>
</evidence>
<dbReference type="Pfam" id="PF04002">
    <property type="entry name" value="RadC"/>
    <property type="match status" value="1"/>
</dbReference>
<keyword evidence="6" id="KW-0482">Metalloprotease</keyword>
<dbReference type="AlphaFoldDB" id="A0A6N2ZQS6"/>
<dbReference type="GO" id="GO:0006508">
    <property type="term" value="P:proteolysis"/>
    <property type="evidence" value="ECO:0007669"/>
    <property type="project" value="UniProtKB-KW"/>
</dbReference>
<gene>
    <name evidence="7" type="ORF">VPLFYP99_01262</name>
</gene>
<dbReference type="PANTHER" id="PTHR30471">
    <property type="entry name" value="DNA REPAIR PROTEIN RADC"/>
    <property type="match status" value="1"/>
</dbReference>
<dbReference type="GO" id="GO:0046872">
    <property type="term" value="F:metal ion binding"/>
    <property type="evidence" value="ECO:0007669"/>
    <property type="project" value="UniProtKB-KW"/>
</dbReference>
<dbReference type="InterPro" id="IPR001405">
    <property type="entry name" value="UPF0758"/>
</dbReference>
<dbReference type="PANTHER" id="PTHR30471:SF3">
    <property type="entry name" value="UPF0758 PROTEIN YEES-RELATED"/>
    <property type="match status" value="1"/>
</dbReference>
<evidence type="ECO:0000256" key="4">
    <source>
        <dbReference type="ARBA" id="ARBA00022801"/>
    </source>
</evidence>
<dbReference type="PROSITE" id="PS01302">
    <property type="entry name" value="UPF0758"/>
    <property type="match status" value="1"/>
</dbReference>
<evidence type="ECO:0000256" key="3">
    <source>
        <dbReference type="ARBA" id="ARBA00022723"/>
    </source>
</evidence>
<sequence>MKLNMIGLCLKKMGEISLDVDTPYLYGVEGSHAVFLQLIGDLNIEVLAAVFLDNTNKIMNYSVLSIGSVNSVNIHLNQLVKLALITNSSKVIIAHNHPSGVLDITDADINTTRYIAKLLKVFDIELVDSLVVTIEDVISIRGSIKNG</sequence>
<evidence type="ECO:0000256" key="6">
    <source>
        <dbReference type="ARBA" id="ARBA00023049"/>
    </source>
</evidence>
<keyword evidence="3" id="KW-0479">Metal-binding</keyword>
<dbReference type="PROSITE" id="PS50249">
    <property type="entry name" value="MPN"/>
    <property type="match status" value="1"/>
</dbReference>
<proteinExistence type="inferred from homology"/>
<dbReference type="RefSeq" id="WP_156697134.1">
    <property type="nucleotide sequence ID" value="NZ_CACRUG010000005.1"/>
</dbReference>
<dbReference type="InterPro" id="IPR020891">
    <property type="entry name" value="UPF0758_CS"/>
</dbReference>
<evidence type="ECO:0000313" key="7">
    <source>
        <dbReference type="EMBL" id="VYT81694.1"/>
    </source>
</evidence>
<dbReference type="EMBL" id="CACRUG010000005">
    <property type="protein sequence ID" value="VYT81694.1"/>
    <property type="molecule type" value="Genomic_DNA"/>
</dbReference>
<keyword evidence="4" id="KW-0378">Hydrolase</keyword>
<name>A0A6N2ZQS6_VEIPA</name>
<comment type="similarity">
    <text evidence="1">Belongs to the UPF0758 family.</text>
</comment>
<keyword evidence="2" id="KW-0645">Protease</keyword>
<evidence type="ECO:0000256" key="2">
    <source>
        <dbReference type="ARBA" id="ARBA00022670"/>
    </source>
</evidence>
<dbReference type="Gene3D" id="3.40.140.10">
    <property type="entry name" value="Cytidine Deaminase, domain 2"/>
    <property type="match status" value="1"/>
</dbReference>
<dbReference type="InterPro" id="IPR037518">
    <property type="entry name" value="MPN"/>
</dbReference>
<protein>
    <submittedName>
        <fullName evidence="7">Uncharacterized protein</fullName>
    </submittedName>
</protein>